<feature type="non-terminal residue" evidence="2">
    <location>
        <position position="75"/>
    </location>
</feature>
<comment type="caution">
    <text evidence="2">The sequence shown here is derived from an EMBL/GenBank/DDBJ whole genome shotgun (WGS) entry which is preliminary data.</text>
</comment>
<accession>A0A4Q2UVV0</accession>
<proteinExistence type="predicted"/>
<evidence type="ECO:0000313" key="3">
    <source>
        <dbReference type="Proteomes" id="UP000290540"/>
    </source>
</evidence>
<organism evidence="2 3">
    <name type="scientific">Fusarium oxysporum f. sp. narcissi</name>
    <dbReference type="NCBI Taxonomy" id="451672"/>
    <lineage>
        <taxon>Eukaryota</taxon>
        <taxon>Fungi</taxon>
        <taxon>Dikarya</taxon>
        <taxon>Ascomycota</taxon>
        <taxon>Pezizomycotina</taxon>
        <taxon>Sordariomycetes</taxon>
        <taxon>Hypocreomycetidae</taxon>
        <taxon>Hypocreales</taxon>
        <taxon>Nectriaceae</taxon>
        <taxon>Fusarium</taxon>
        <taxon>Fusarium oxysporum species complex</taxon>
    </lineage>
</organism>
<gene>
    <name evidence="2" type="ORF">BFJ63_vAg18621</name>
</gene>
<name>A0A4Q2UVV0_FUSOX</name>
<evidence type="ECO:0000256" key="1">
    <source>
        <dbReference type="SAM" id="MobiDB-lite"/>
    </source>
</evidence>
<dbReference type="EMBL" id="MQTW01001101">
    <property type="protein sequence ID" value="RYC78505.1"/>
    <property type="molecule type" value="Genomic_DNA"/>
</dbReference>
<dbReference type="Proteomes" id="UP000290540">
    <property type="component" value="Unassembled WGS sequence"/>
</dbReference>
<feature type="region of interest" description="Disordered" evidence="1">
    <location>
        <begin position="1"/>
        <end position="29"/>
    </location>
</feature>
<reference evidence="2 3" key="1">
    <citation type="submission" date="2016-12" db="EMBL/GenBank/DDBJ databases">
        <title>Draft genome sequence of Fusarium oxysporum causing rot on Narcissus.</title>
        <authorList>
            <person name="Armitage A.D."/>
            <person name="Taylor A."/>
            <person name="Clarkson J.P."/>
            <person name="Harrison R.J."/>
            <person name="Jackson A.C."/>
        </authorList>
    </citation>
    <scope>NUCLEOTIDE SEQUENCE [LARGE SCALE GENOMIC DNA]</scope>
    <source>
        <strain evidence="2 3">N139</strain>
    </source>
</reference>
<sequence length="75" mass="7895">MGGATNPALIPQTCTGQTGARRSRTSKAVNLQGHWRTPPCVCRGNARAGPDQPVFIFKNDRAAALPLAAVQRNPG</sequence>
<protein>
    <submittedName>
        <fullName evidence="2">Uncharacterized protein</fullName>
    </submittedName>
</protein>
<evidence type="ECO:0000313" key="2">
    <source>
        <dbReference type="EMBL" id="RYC78505.1"/>
    </source>
</evidence>
<dbReference type="AlphaFoldDB" id="A0A4Q2UVV0"/>